<dbReference type="GO" id="GO:0044716">
    <property type="term" value="F:8-oxo-GDP phosphatase activity"/>
    <property type="evidence" value="ECO:0007669"/>
    <property type="project" value="TreeGrafter"/>
</dbReference>
<name>A0A0H3EAB6_BIFBP</name>
<dbReference type="Gene3D" id="3.90.79.10">
    <property type="entry name" value="Nucleoside Triphosphate Pyrophosphohydrolase"/>
    <property type="match status" value="1"/>
</dbReference>
<dbReference type="GO" id="GO:0006281">
    <property type="term" value="P:DNA repair"/>
    <property type="evidence" value="ECO:0007669"/>
    <property type="project" value="UniProtKB-KW"/>
</dbReference>
<dbReference type="eggNOG" id="COG0494">
    <property type="taxonomic scope" value="Bacteria"/>
</dbReference>
<keyword evidence="5" id="KW-0479">Metal-binding</keyword>
<dbReference type="OrthoDB" id="9804442at2"/>
<keyword evidence="7" id="KW-0378">Hydrolase</keyword>
<evidence type="ECO:0000256" key="9">
    <source>
        <dbReference type="ARBA" id="ARBA00023204"/>
    </source>
</evidence>
<comment type="catalytic activity">
    <reaction evidence="10">
        <text>8-oxo-dGTP + H2O = 8-oxo-dGMP + diphosphate + H(+)</text>
        <dbReference type="Rhea" id="RHEA:31575"/>
        <dbReference type="ChEBI" id="CHEBI:15377"/>
        <dbReference type="ChEBI" id="CHEBI:15378"/>
        <dbReference type="ChEBI" id="CHEBI:33019"/>
        <dbReference type="ChEBI" id="CHEBI:63224"/>
        <dbReference type="ChEBI" id="CHEBI:77896"/>
        <dbReference type="EC" id="3.6.1.55"/>
    </reaction>
</comment>
<evidence type="ECO:0000313" key="14">
    <source>
        <dbReference type="Proteomes" id="UP000002312"/>
    </source>
</evidence>
<evidence type="ECO:0000256" key="10">
    <source>
        <dbReference type="ARBA" id="ARBA00035861"/>
    </source>
</evidence>
<dbReference type="KEGG" id="bbp:BBPR_0120"/>
<dbReference type="PANTHER" id="PTHR47707:SF1">
    <property type="entry name" value="NUDIX HYDROLASE FAMILY PROTEIN"/>
    <property type="match status" value="1"/>
</dbReference>
<gene>
    <name evidence="13" type="ordered locus">BBPR_0120</name>
</gene>
<dbReference type="PROSITE" id="PS51462">
    <property type="entry name" value="NUDIX"/>
    <property type="match status" value="1"/>
</dbReference>
<proteinExistence type="inferred from homology"/>
<organism evidence="13 14">
    <name type="scientific">Bifidobacterium bifidum (strain PRL2010)</name>
    <dbReference type="NCBI Taxonomy" id="702459"/>
    <lineage>
        <taxon>Bacteria</taxon>
        <taxon>Bacillati</taxon>
        <taxon>Actinomycetota</taxon>
        <taxon>Actinomycetes</taxon>
        <taxon>Bifidobacteriales</taxon>
        <taxon>Bifidobacteriaceae</taxon>
        <taxon>Bifidobacterium</taxon>
    </lineage>
</organism>
<evidence type="ECO:0000256" key="1">
    <source>
        <dbReference type="ARBA" id="ARBA00001946"/>
    </source>
</evidence>
<comment type="cofactor">
    <cofactor evidence="1">
        <name>Mg(2+)</name>
        <dbReference type="ChEBI" id="CHEBI:18420"/>
    </cofactor>
</comment>
<keyword evidence="9" id="KW-0234">DNA repair</keyword>
<evidence type="ECO:0000259" key="12">
    <source>
        <dbReference type="PROSITE" id="PS51462"/>
    </source>
</evidence>
<evidence type="ECO:0000256" key="4">
    <source>
        <dbReference type="ARBA" id="ARBA00022705"/>
    </source>
</evidence>
<evidence type="ECO:0000313" key="13">
    <source>
        <dbReference type="EMBL" id="ADP35254.1"/>
    </source>
</evidence>
<evidence type="ECO:0000256" key="3">
    <source>
        <dbReference type="ARBA" id="ARBA00022457"/>
    </source>
</evidence>
<dbReference type="HOGENOM" id="CLU_037162_19_1_11"/>
<evidence type="ECO:0000256" key="2">
    <source>
        <dbReference type="ARBA" id="ARBA00005582"/>
    </source>
</evidence>
<dbReference type="PATRIC" id="fig|702459.3.peg.128"/>
<keyword evidence="4" id="KW-0235">DNA replication</keyword>
<dbReference type="CDD" id="cd03425">
    <property type="entry name" value="NUDIX_MutT_NudA_like"/>
    <property type="match status" value="1"/>
</dbReference>
<dbReference type="EC" id="3.6.1.55" evidence="11"/>
<sequence>MPLMTPVRTIALSNAAVVSRVTMDSHAKIINVVGAAIVRDGAVLCAQRGPGKSLAGYWEFPGGKIEPYETARQALHREIEEELLCEIEVADEVCTSEYAYDFGTVRLITFICHLINGMPRLTEHTDIRWLDPSAMPQLNWAPVDRTAVGIIAGMRFLTQTTSDTSEEPSRP</sequence>
<dbReference type="Proteomes" id="UP000002312">
    <property type="component" value="Chromosome"/>
</dbReference>
<evidence type="ECO:0000256" key="6">
    <source>
        <dbReference type="ARBA" id="ARBA00022763"/>
    </source>
</evidence>
<dbReference type="GO" id="GO:0035539">
    <property type="term" value="F:8-oxo-7,8-dihydrodeoxyguanosine triphosphate pyrophosphatase activity"/>
    <property type="evidence" value="ECO:0007669"/>
    <property type="project" value="UniProtKB-EC"/>
</dbReference>
<evidence type="ECO:0000256" key="5">
    <source>
        <dbReference type="ARBA" id="ARBA00022723"/>
    </source>
</evidence>
<dbReference type="AlphaFoldDB" id="A0A0H3EAB6"/>
<dbReference type="EMBL" id="CP001840">
    <property type="protein sequence ID" value="ADP35254.1"/>
    <property type="molecule type" value="Genomic_DNA"/>
</dbReference>
<evidence type="ECO:0000256" key="8">
    <source>
        <dbReference type="ARBA" id="ARBA00022842"/>
    </source>
</evidence>
<dbReference type="Pfam" id="PF14815">
    <property type="entry name" value="NUDIX_4"/>
    <property type="match status" value="1"/>
</dbReference>
<keyword evidence="6" id="KW-0227">DNA damage</keyword>
<dbReference type="GO" id="GO:0008413">
    <property type="term" value="F:8-oxo-7,8-dihydroguanosine triphosphate pyrophosphatase activity"/>
    <property type="evidence" value="ECO:0007669"/>
    <property type="project" value="TreeGrafter"/>
</dbReference>
<dbReference type="GO" id="GO:0006260">
    <property type="term" value="P:DNA replication"/>
    <property type="evidence" value="ECO:0007669"/>
    <property type="project" value="UniProtKB-KW"/>
</dbReference>
<evidence type="ECO:0000256" key="7">
    <source>
        <dbReference type="ARBA" id="ARBA00022801"/>
    </source>
</evidence>
<comment type="similarity">
    <text evidence="2">Belongs to the Nudix hydrolase family.</text>
</comment>
<accession>A0A0H3EAB6</accession>
<dbReference type="InterPro" id="IPR000086">
    <property type="entry name" value="NUDIX_hydrolase_dom"/>
</dbReference>
<keyword evidence="8" id="KW-0460">Magnesium</keyword>
<keyword evidence="3" id="KW-0515">Mutator protein</keyword>
<reference evidence="13 14" key="1">
    <citation type="journal article" date="2010" name="Proc. Natl. Acad. Sci. U.S.A.">
        <title>Genome analysis of Bifidobacterium bifidum PRL2010 reveals metabolic pathways for host-derived glycan foraging.</title>
        <authorList>
            <person name="Turroni F."/>
            <person name="Bottacini F."/>
            <person name="Foroni E."/>
            <person name="Mulder I."/>
            <person name="Kim J.H."/>
            <person name="Zomer A."/>
            <person name="Sanchez B."/>
            <person name="Bidossi A."/>
            <person name="Ferrarini A."/>
            <person name="Giubellini V."/>
            <person name="Delledonne M."/>
            <person name="Henrissat B."/>
            <person name="Coutinho P."/>
            <person name="Oggioni M."/>
            <person name="Fitzgerald G.F."/>
            <person name="Mills D."/>
            <person name="Margolles A."/>
            <person name="Kelly D."/>
            <person name="van Sinderen D."/>
            <person name="Ventura M."/>
        </authorList>
    </citation>
    <scope>NUCLEOTIDE SEQUENCE [LARGE SCALE GENOMIC DNA]</scope>
    <source>
        <strain evidence="13 14">PRL2010</strain>
    </source>
</reference>
<dbReference type="SUPFAM" id="SSF55811">
    <property type="entry name" value="Nudix"/>
    <property type="match status" value="1"/>
</dbReference>
<dbReference type="GO" id="GO:0046872">
    <property type="term" value="F:metal ion binding"/>
    <property type="evidence" value="ECO:0007669"/>
    <property type="project" value="UniProtKB-KW"/>
</dbReference>
<dbReference type="GO" id="GO:0044715">
    <property type="term" value="F:8-oxo-dGDP phosphatase activity"/>
    <property type="evidence" value="ECO:0007669"/>
    <property type="project" value="TreeGrafter"/>
</dbReference>
<feature type="domain" description="Nudix hydrolase" evidence="12">
    <location>
        <begin position="28"/>
        <end position="152"/>
    </location>
</feature>
<dbReference type="InterPro" id="IPR029119">
    <property type="entry name" value="MutY_C"/>
</dbReference>
<dbReference type="InterPro" id="IPR047127">
    <property type="entry name" value="MutT-like"/>
</dbReference>
<protein>
    <recommendedName>
        <fullName evidence="11">8-oxo-dGTP diphosphatase</fullName>
        <ecNumber evidence="11">3.6.1.55</ecNumber>
    </recommendedName>
</protein>
<dbReference type="InterPro" id="IPR015797">
    <property type="entry name" value="NUDIX_hydrolase-like_dom_sf"/>
</dbReference>
<dbReference type="PANTHER" id="PTHR47707">
    <property type="entry name" value="8-OXO-DGTP DIPHOSPHATASE"/>
    <property type="match status" value="1"/>
</dbReference>
<evidence type="ECO:0000256" key="11">
    <source>
        <dbReference type="ARBA" id="ARBA00038905"/>
    </source>
</evidence>